<comment type="caution">
    <text evidence="1">The sequence shown here is derived from an EMBL/GenBank/DDBJ whole genome shotgun (WGS) entry which is preliminary data.</text>
</comment>
<keyword evidence="2" id="KW-1185">Reference proteome</keyword>
<dbReference type="AlphaFoldDB" id="A0A495MJ58"/>
<dbReference type="Proteomes" id="UP000277579">
    <property type="component" value="Unassembled WGS sequence"/>
</dbReference>
<evidence type="ECO:0000313" key="2">
    <source>
        <dbReference type="Proteomes" id="UP000277579"/>
    </source>
</evidence>
<protein>
    <submittedName>
        <fullName evidence="1">Uncharacterized protein</fullName>
    </submittedName>
</protein>
<reference evidence="1 2" key="1">
    <citation type="submission" date="2018-10" db="EMBL/GenBank/DDBJ databases">
        <title>Genomic Encyclopedia of Archaeal and Bacterial Type Strains, Phase II (KMG-II): from individual species to whole genera.</title>
        <authorList>
            <person name="Goeker M."/>
        </authorList>
    </citation>
    <scope>NUCLEOTIDE SEQUENCE [LARGE SCALE GENOMIC DNA]</scope>
    <source>
        <strain evidence="1 2">DSM 29537</strain>
    </source>
</reference>
<dbReference type="OrthoDB" id="1305241at2"/>
<proteinExistence type="predicted"/>
<gene>
    <name evidence="1" type="ORF">CLV94_0435</name>
</gene>
<sequence length="412" mass="48221">MDIERGIKEFLKKLAIYLGHYDVDMELSYDTDTLEAFFSNLNDLVHNSHPAKVILDVTERFILDNSVTFTDLISSYSNITKMEVVHLSRRNDTKHRVRNFVCNTTSGSIIPIKYFNNSSIYPISDSDKLIIERKIRELFLYLSGVSITQADFKTYLDKINNNEKNTVLAIYSSNISFSKLYTKCYLKYLLTGNKTIFPSEVMHSFTNDSTTLGLLEASTNDFTQFFEICDVIDEYHHSSDLLVKYLKLYQIIEYFITRAVLVKIQENNSNQNLFLREMTGLSKFDDFDKNNFNLVFKSNEVDLGNWFMNFLSGNSNSKLMVEKLLYNNTKTIDITQRNNCYNALLNTIYKLRNSIVHNKESEVHFTIHNILLKKEIIKLVKEIMKKFEKILFEKMIGFEAVISYRRKTLELY</sequence>
<organism evidence="1 2">
    <name type="scientific">Flavobacterium endophyticum</name>
    <dbReference type="NCBI Taxonomy" id="1540163"/>
    <lineage>
        <taxon>Bacteria</taxon>
        <taxon>Pseudomonadati</taxon>
        <taxon>Bacteroidota</taxon>
        <taxon>Flavobacteriia</taxon>
        <taxon>Flavobacteriales</taxon>
        <taxon>Flavobacteriaceae</taxon>
        <taxon>Flavobacterium</taxon>
    </lineage>
</organism>
<evidence type="ECO:0000313" key="1">
    <source>
        <dbReference type="EMBL" id="RKS25405.1"/>
    </source>
</evidence>
<dbReference type="EMBL" id="RBLC01000001">
    <property type="protein sequence ID" value="RKS25405.1"/>
    <property type="molecule type" value="Genomic_DNA"/>
</dbReference>
<dbReference type="RefSeq" id="WP_121374812.1">
    <property type="nucleotide sequence ID" value="NZ_RBLC01000001.1"/>
</dbReference>
<accession>A0A495MJ58</accession>
<name>A0A495MJ58_9FLAO</name>